<dbReference type="Proteomes" id="UP001642484">
    <property type="component" value="Unassembled WGS sequence"/>
</dbReference>
<feature type="compositionally biased region" description="Pro residues" evidence="1">
    <location>
        <begin position="417"/>
        <end position="432"/>
    </location>
</feature>
<dbReference type="InterPro" id="IPR036457">
    <property type="entry name" value="PPM-type-like_dom_sf"/>
</dbReference>
<evidence type="ECO:0000256" key="1">
    <source>
        <dbReference type="SAM" id="MobiDB-lite"/>
    </source>
</evidence>
<dbReference type="InterPro" id="IPR001932">
    <property type="entry name" value="PPM-type_phosphatase-like_dom"/>
</dbReference>
<feature type="domain" description="PPM-type phosphatase" evidence="2">
    <location>
        <begin position="539"/>
        <end position="869"/>
    </location>
</feature>
<keyword evidence="4" id="KW-1185">Reference proteome</keyword>
<feature type="compositionally biased region" description="Polar residues" evidence="1">
    <location>
        <begin position="465"/>
        <end position="474"/>
    </location>
</feature>
<feature type="compositionally biased region" description="Low complexity" evidence="1">
    <location>
        <begin position="358"/>
        <end position="386"/>
    </location>
</feature>
<feature type="compositionally biased region" description="Basic and acidic residues" evidence="1">
    <location>
        <begin position="159"/>
        <end position="201"/>
    </location>
</feature>
<name>A0ABP0QXT3_9DINO</name>
<dbReference type="SUPFAM" id="SSF81606">
    <property type="entry name" value="PP2C-like"/>
    <property type="match status" value="1"/>
</dbReference>
<gene>
    <name evidence="3" type="ORF">CCMP2556_LOCUS44038</name>
</gene>
<dbReference type="PANTHER" id="PTHR23159:SF31">
    <property type="entry name" value="CENTROSOME-ASSOCIATED PROTEIN CEP250 ISOFORM X1"/>
    <property type="match status" value="1"/>
</dbReference>
<feature type="region of interest" description="Disordered" evidence="1">
    <location>
        <begin position="813"/>
        <end position="853"/>
    </location>
</feature>
<evidence type="ECO:0000259" key="2">
    <source>
        <dbReference type="PROSITE" id="PS51746"/>
    </source>
</evidence>
<feature type="region of interest" description="Disordered" evidence="1">
    <location>
        <begin position="1"/>
        <end position="395"/>
    </location>
</feature>
<evidence type="ECO:0000313" key="3">
    <source>
        <dbReference type="EMBL" id="CAK9091911.1"/>
    </source>
</evidence>
<feature type="compositionally biased region" description="Basic and acidic residues" evidence="1">
    <location>
        <begin position="314"/>
        <end position="344"/>
    </location>
</feature>
<feature type="compositionally biased region" description="Basic and acidic residues" evidence="1">
    <location>
        <begin position="243"/>
        <end position="286"/>
    </location>
</feature>
<dbReference type="PANTHER" id="PTHR23159">
    <property type="entry name" value="CENTROSOMAL PROTEIN 2"/>
    <property type="match status" value="1"/>
</dbReference>
<dbReference type="Gene3D" id="3.60.40.10">
    <property type="entry name" value="PPM-type phosphatase domain"/>
    <property type="match status" value="1"/>
</dbReference>
<feature type="compositionally biased region" description="Basic and acidic residues" evidence="1">
    <location>
        <begin position="102"/>
        <end position="152"/>
    </location>
</feature>
<dbReference type="PROSITE" id="PS51746">
    <property type="entry name" value="PPM_2"/>
    <property type="match status" value="1"/>
</dbReference>
<feature type="compositionally biased region" description="Basic residues" evidence="1">
    <location>
        <begin position="814"/>
        <end position="824"/>
    </location>
</feature>
<feature type="compositionally biased region" description="Acidic residues" evidence="1">
    <location>
        <begin position="233"/>
        <end position="242"/>
    </location>
</feature>
<feature type="compositionally biased region" description="Basic and acidic residues" evidence="1">
    <location>
        <begin position="63"/>
        <end position="73"/>
    </location>
</feature>
<accession>A0ABP0QXT3</accession>
<reference evidence="3 4" key="1">
    <citation type="submission" date="2024-02" db="EMBL/GenBank/DDBJ databases">
        <authorList>
            <person name="Chen Y."/>
            <person name="Shah S."/>
            <person name="Dougan E. K."/>
            <person name="Thang M."/>
            <person name="Chan C."/>
        </authorList>
    </citation>
    <scope>NUCLEOTIDE SEQUENCE [LARGE SCALE GENOMIC DNA]</scope>
</reference>
<sequence length="869" mass="97137">MLGRSGRRSLPVLKGRGIEAAPEPSRDALPQGGERHGSSGWIRVESRSKPGTFYYAHPATKRTQMERPVDPHRARSTGASGAAPVEKPKAEPVEEVEDVETAEEKRKREEARKAEEKAREEEEERERQEVLMRARQRRAQERLEEEKRRKEEEEQEEEERQKLAERRREKKQKQEEEKRESERLQKEAEEKRHKEMEELNKALDQATPTIPVSVGRRSDGTRHSGAKWKKEASDEEEEVTQEDLEKWKEDEERREREEVEAKRRKIEEEERRKREAELAEQRKKAEFAAAVERARQMKIAPRSRWPFYAWRAPGEPHQEKFPPAKESDRQKQEELRKETKEARKSSSSSPSPPRVRDPQQPAQPGQPAGQPAGQPGQPGQPAGQPGQPAPMAPVVFAPPAAPVEAPSLQQAFLMPPKVVPPPPPPKPAPTPPTLANLLSGAVAKPDFGSLLKNPKPPEAAANAPSNGQDTGPQTGTILWYNGRRKCGLLLADRDQHQWPSSEYRTSGTTGPGYLLDLARPGSAGSPANVRPLPHQSGLSCGGDSQMGPRLANEDRTIATDLQDSLGHMVGIFDGHRGTFCADYLSQEVPKMIVQGVREAFSQRLKGASLDMLSAAEEAEVIKLGIIRGLEMTDQNFLNLAQQYGFKDGASALIAVVMHGFQEPHGRTVPTDHVCDRAEERHRLSTAGGQLVQAGERASAEEDLRGVWWLGRPGNPELTWARQQCYEDVDPRLLEQPNRQGGWAKELPGCFKGLWGTSECAVWLCGTFEHLAWGCFEHLEPQVFSASPEVQVIDLLPEDWAVVVATRGVFAAARRERRPGRRQRERLRAAPEAAPRNHAEDVMAQQGAGPQEAAQTVTQRALQMLSLKGR</sequence>
<feature type="compositionally biased region" description="Basic and acidic residues" evidence="1">
    <location>
        <begin position="216"/>
        <end position="232"/>
    </location>
</feature>
<evidence type="ECO:0000313" key="4">
    <source>
        <dbReference type="Proteomes" id="UP001642484"/>
    </source>
</evidence>
<feature type="region of interest" description="Disordered" evidence="1">
    <location>
        <begin position="414"/>
        <end position="474"/>
    </location>
</feature>
<feature type="compositionally biased region" description="Low complexity" evidence="1">
    <location>
        <begin position="843"/>
        <end position="853"/>
    </location>
</feature>
<comment type="caution">
    <text evidence="3">The sequence shown here is derived from an EMBL/GenBank/DDBJ whole genome shotgun (WGS) entry which is preliminary data.</text>
</comment>
<protein>
    <recommendedName>
        <fullName evidence="2">PPM-type phosphatase domain-containing protein</fullName>
    </recommendedName>
</protein>
<proteinExistence type="predicted"/>
<organism evidence="3 4">
    <name type="scientific">Durusdinium trenchii</name>
    <dbReference type="NCBI Taxonomy" id="1381693"/>
    <lineage>
        <taxon>Eukaryota</taxon>
        <taxon>Sar</taxon>
        <taxon>Alveolata</taxon>
        <taxon>Dinophyceae</taxon>
        <taxon>Suessiales</taxon>
        <taxon>Symbiodiniaceae</taxon>
        <taxon>Durusdinium</taxon>
    </lineage>
</organism>
<dbReference type="EMBL" id="CAXAMN010025028">
    <property type="protein sequence ID" value="CAK9091911.1"/>
    <property type="molecule type" value="Genomic_DNA"/>
</dbReference>